<organism evidence="3 4">
    <name type="scientific">Aromia moschata</name>
    <dbReference type="NCBI Taxonomy" id="1265417"/>
    <lineage>
        <taxon>Eukaryota</taxon>
        <taxon>Metazoa</taxon>
        <taxon>Ecdysozoa</taxon>
        <taxon>Arthropoda</taxon>
        <taxon>Hexapoda</taxon>
        <taxon>Insecta</taxon>
        <taxon>Pterygota</taxon>
        <taxon>Neoptera</taxon>
        <taxon>Endopterygota</taxon>
        <taxon>Coleoptera</taxon>
        <taxon>Polyphaga</taxon>
        <taxon>Cucujiformia</taxon>
        <taxon>Chrysomeloidea</taxon>
        <taxon>Cerambycidae</taxon>
        <taxon>Cerambycinae</taxon>
        <taxon>Callichromatini</taxon>
        <taxon>Aromia</taxon>
    </lineage>
</organism>
<feature type="domain" description="Tc1-like transposase DDE" evidence="2">
    <location>
        <begin position="239"/>
        <end position="361"/>
    </location>
</feature>
<feature type="compositionally biased region" description="Polar residues" evidence="1">
    <location>
        <begin position="1"/>
        <end position="16"/>
    </location>
</feature>
<protein>
    <recommendedName>
        <fullName evidence="2">Tc1-like transposase DDE domain-containing protein</fullName>
    </recommendedName>
</protein>
<dbReference type="PANTHER" id="PTHR33939:SF1">
    <property type="entry name" value="DUF4371 DOMAIN-CONTAINING PROTEIN"/>
    <property type="match status" value="1"/>
</dbReference>
<accession>A0AAV8Z3F9</accession>
<keyword evidence="4" id="KW-1185">Reference proteome</keyword>
<dbReference type="PANTHER" id="PTHR33939">
    <property type="entry name" value="PROTEIN CBG22215"/>
    <property type="match status" value="1"/>
</dbReference>
<dbReference type="Pfam" id="PF13358">
    <property type="entry name" value="DDE_3"/>
    <property type="match status" value="1"/>
</dbReference>
<dbReference type="InterPro" id="IPR036397">
    <property type="entry name" value="RNaseH_sf"/>
</dbReference>
<gene>
    <name evidence="3" type="ORF">NQ318_001884</name>
</gene>
<reference evidence="3" key="1">
    <citation type="journal article" date="2023" name="Insect Mol. Biol.">
        <title>Genome sequencing provides insights into the evolution of gene families encoding plant cell wall-degrading enzymes in longhorned beetles.</title>
        <authorList>
            <person name="Shin N.R."/>
            <person name="Okamura Y."/>
            <person name="Kirsch R."/>
            <person name="Pauchet Y."/>
        </authorList>
    </citation>
    <scope>NUCLEOTIDE SEQUENCE</scope>
    <source>
        <strain evidence="3">AMC_N1</strain>
    </source>
</reference>
<dbReference type="Proteomes" id="UP001162162">
    <property type="component" value="Unassembled WGS sequence"/>
</dbReference>
<dbReference type="InterPro" id="IPR036361">
    <property type="entry name" value="SAP_dom_sf"/>
</dbReference>
<evidence type="ECO:0000256" key="1">
    <source>
        <dbReference type="SAM" id="MobiDB-lite"/>
    </source>
</evidence>
<dbReference type="InterPro" id="IPR038717">
    <property type="entry name" value="Tc1-like_DDE_dom"/>
</dbReference>
<dbReference type="EMBL" id="JAPWTK010000020">
    <property type="protein sequence ID" value="KAJ8957888.1"/>
    <property type="molecule type" value="Genomic_DNA"/>
</dbReference>
<evidence type="ECO:0000313" key="4">
    <source>
        <dbReference type="Proteomes" id="UP001162162"/>
    </source>
</evidence>
<feature type="region of interest" description="Disordered" evidence="1">
    <location>
        <begin position="1"/>
        <end position="20"/>
    </location>
</feature>
<sequence length="440" mass="50794">MEPATSTSVENNNTSCKGHKQLEGKTKEIVTNVYNYLIKAMPEPMALDRCESMTGISSSMVYRLVKGRELPGNVQAPKVDLRGRKLMELEEDHKLAVWRMVHSFYFNNEIPTLEGVFAKIQGTETIPQMSRKTLRRLLHKLNFRYVKHNRKSAVIEKSEVVTWRHSYLRSIAEFRKQNRKIYYLDETWVSAGHMAGKQDTTSVRAGKEHRLIVMHIGSDDGFLKDSSLIFSSKKTGDNQEDINADRFEQWFESVLNHVPDKSVIVMDNAPCHSRRSERIPTIKSPKDEMQQWLREKGIAYDDSAVKAELISLIKQHRSKYMQYVVDDMARRRGITILRLPPYHELNPIELIWVQVKEYVARHNVTFKLADVEGLLDVALKEVTPLAWQIAINRILQEEQRMWQLDVNSDILVDPLVIHLHADESNDSDSSVSSREADLAI</sequence>
<dbReference type="Gene3D" id="3.30.420.10">
    <property type="entry name" value="Ribonuclease H-like superfamily/Ribonuclease H"/>
    <property type="match status" value="1"/>
</dbReference>
<dbReference type="Gene3D" id="1.10.720.30">
    <property type="entry name" value="SAP domain"/>
    <property type="match status" value="1"/>
</dbReference>
<evidence type="ECO:0000259" key="2">
    <source>
        <dbReference type="Pfam" id="PF13358"/>
    </source>
</evidence>
<comment type="caution">
    <text evidence="3">The sequence shown here is derived from an EMBL/GenBank/DDBJ whole genome shotgun (WGS) entry which is preliminary data.</text>
</comment>
<evidence type="ECO:0000313" key="3">
    <source>
        <dbReference type="EMBL" id="KAJ8957888.1"/>
    </source>
</evidence>
<proteinExistence type="predicted"/>
<name>A0AAV8Z3F9_9CUCU</name>
<dbReference type="GO" id="GO:0003676">
    <property type="term" value="F:nucleic acid binding"/>
    <property type="evidence" value="ECO:0007669"/>
    <property type="project" value="InterPro"/>
</dbReference>
<dbReference type="AlphaFoldDB" id="A0AAV8Z3F9"/>